<keyword evidence="6" id="KW-0560">Oxidoreductase</keyword>
<evidence type="ECO:0000313" key="9">
    <source>
        <dbReference type="EMBL" id="KAH0592339.1"/>
    </source>
</evidence>
<evidence type="ECO:0000256" key="1">
    <source>
        <dbReference type="ARBA" id="ARBA00001971"/>
    </source>
</evidence>
<dbReference type="EMBL" id="JACEFI010000033">
    <property type="protein sequence ID" value="KAH0592339.1"/>
    <property type="molecule type" value="Genomic_DNA"/>
</dbReference>
<evidence type="ECO:0000256" key="4">
    <source>
        <dbReference type="ARBA" id="ARBA00022617"/>
    </source>
</evidence>
<dbReference type="InterPro" id="IPR001128">
    <property type="entry name" value="Cyt_P450"/>
</dbReference>
<keyword evidence="5" id="KW-0479">Metal-binding</keyword>
<dbReference type="InterPro" id="IPR036396">
    <property type="entry name" value="Cyt_P450_sf"/>
</dbReference>
<comment type="caution">
    <text evidence="9">The sequence shown here is derived from an EMBL/GenBank/DDBJ whole genome shotgun (WGS) entry which is preliminary data.</text>
</comment>
<keyword evidence="8" id="KW-0503">Monooxygenase</keyword>
<dbReference type="CDD" id="cd11041">
    <property type="entry name" value="CYP503A1-like"/>
    <property type="match status" value="1"/>
</dbReference>
<gene>
    <name evidence="9" type="ORF">MHUMG1_09952</name>
</gene>
<dbReference type="Pfam" id="PF00067">
    <property type="entry name" value="p450"/>
    <property type="match status" value="1"/>
</dbReference>
<keyword evidence="7" id="KW-0408">Iron</keyword>
<evidence type="ECO:0000256" key="3">
    <source>
        <dbReference type="ARBA" id="ARBA00010617"/>
    </source>
</evidence>
<evidence type="ECO:0000256" key="5">
    <source>
        <dbReference type="ARBA" id="ARBA00022723"/>
    </source>
</evidence>
<evidence type="ECO:0008006" key="11">
    <source>
        <dbReference type="Google" id="ProtNLM"/>
    </source>
</evidence>
<organism evidence="9 10">
    <name type="scientific">Metarhizium humberi</name>
    <dbReference type="NCBI Taxonomy" id="2596975"/>
    <lineage>
        <taxon>Eukaryota</taxon>
        <taxon>Fungi</taxon>
        <taxon>Dikarya</taxon>
        <taxon>Ascomycota</taxon>
        <taxon>Pezizomycotina</taxon>
        <taxon>Sordariomycetes</taxon>
        <taxon>Hypocreomycetidae</taxon>
        <taxon>Hypocreales</taxon>
        <taxon>Clavicipitaceae</taxon>
        <taxon>Metarhizium</taxon>
    </lineage>
</organism>
<dbReference type="Proteomes" id="UP000764110">
    <property type="component" value="Unassembled WGS sequence"/>
</dbReference>
<dbReference type="GO" id="GO:0020037">
    <property type="term" value="F:heme binding"/>
    <property type="evidence" value="ECO:0007669"/>
    <property type="project" value="InterPro"/>
</dbReference>
<evidence type="ECO:0000256" key="6">
    <source>
        <dbReference type="ARBA" id="ARBA00023002"/>
    </source>
</evidence>
<comment type="cofactor">
    <cofactor evidence="1">
        <name>heme</name>
        <dbReference type="ChEBI" id="CHEBI:30413"/>
    </cofactor>
</comment>
<dbReference type="GO" id="GO:0016705">
    <property type="term" value="F:oxidoreductase activity, acting on paired donors, with incorporation or reduction of molecular oxygen"/>
    <property type="evidence" value="ECO:0007669"/>
    <property type="project" value="InterPro"/>
</dbReference>
<evidence type="ECO:0000313" key="10">
    <source>
        <dbReference type="Proteomes" id="UP000764110"/>
    </source>
</evidence>
<evidence type="ECO:0000256" key="7">
    <source>
        <dbReference type="ARBA" id="ARBA00023004"/>
    </source>
</evidence>
<dbReference type="GO" id="GO:0005506">
    <property type="term" value="F:iron ion binding"/>
    <property type="evidence" value="ECO:0007669"/>
    <property type="project" value="InterPro"/>
</dbReference>
<reference evidence="9 10" key="1">
    <citation type="submission" date="2020-07" db="EMBL/GenBank/DDBJ databases">
        <title>Metarhizium humberi genome.</title>
        <authorList>
            <person name="Lysoe E."/>
        </authorList>
    </citation>
    <scope>NUCLEOTIDE SEQUENCE [LARGE SCALE GENOMIC DNA]</scope>
    <source>
        <strain evidence="9 10">ESALQ1638</strain>
    </source>
</reference>
<comment type="similarity">
    <text evidence="3">Belongs to the cytochrome P450 family.</text>
</comment>
<dbReference type="AlphaFoldDB" id="A0A9P8S3J4"/>
<name>A0A9P8S3J4_9HYPO</name>
<evidence type="ECO:0000256" key="2">
    <source>
        <dbReference type="ARBA" id="ARBA00005179"/>
    </source>
</evidence>
<dbReference type="PANTHER" id="PTHR46206">
    <property type="entry name" value="CYTOCHROME P450"/>
    <property type="match status" value="1"/>
</dbReference>
<dbReference type="GO" id="GO:0004497">
    <property type="term" value="F:monooxygenase activity"/>
    <property type="evidence" value="ECO:0007669"/>
    <property type="project" value="UniProtKB-KW"/>
</dbReference>
<sequence length="213" mass="24458">MDEARRIITPVLEARRAENLQALRNSQTAKKYNDAMEWMEESAKGRKYDAAVGQLAFSVAAIRTTRDMMTQLIYDLCGKDDLVKALRDEVITVLSEDGLRRTSLYKLKLMDSTMKESQRLKPMSIVSMRRVATSHISLSDGTEMSKDTSIMISAHNMWVESVYPNAKEFDPYRFLCMRENPEREKFAHFVSPSVEHMGWVWQAFLSGPFLCGK</sequence>
<dbReference type="PANTHER" id="PTHR46206:SF2">
    <property type="entry name" value="CYTOCHROME P450 MONOOXYGENASE AUSG-RELATED"/>
    <property type="match status" value="1"/>
</dbReference>
<accession>A0A9P8S3J4</accession>
<evidence type="ECO:0000256" key="8">
    <source>
        <dbReference type="ARBA" id="ARBA00023033"/>
    </source>
</evidence>
<keyword evidence="4" id="KW-0349">Heme</keyword>
<comment type="pathway">
    <text evidence="2">Secondary metabolite biosynthesis.</text>
</comment>
<dbReference type="SUPFAM" id="SSF48264">
    <property type="entry name" value="Cytochrome P450"/>
    <property type="match status" value="1"/>
</dbReference>
<proteinExistence type="inferred from homology"/>
<keyword evidence="10" id="KW-1185">Reference proteome</keyword>
<dbReference type="Gene3D" id="1.10.630.10">
    <property type="entry name" value="Cytochrome P450"/>
    <property type="match status" value="1"/>
</dbReference>
<protein>
    <recommendedName>
        <fullName evidence="11">Cytochrome P450</fullName>
    </recommendedName>
</protein>